<dbReference type="GeneID" id="83214104"/>
<dbReference type="RefSeq" id="XP_058342541.1">
    <property type="nucleotide sequence ID" value="XM_058486719.1"/>
</dbReference>
<feature type="region of interest" description="Disordered" evidence="1">
    <location>
        <begin position="344"/>
        <end position="372"/>
    </location>
</feature>
<keyword evidence="2" id="KW-1133">Transmembrane helix</keyword>
<evidence type="ECO:0000313" key="3">
    <source>
        <dbReference type="EMBL" id="KAJ8657628.1"/>
    </source>
</evidence>
<evidence type="ECO:0000256" key="2">
    <source>
        <dbReference type="SAM" id="Phobius"/>
    </source>
</evidence>
<feature type="region of interest" description="Disordered" evidence="1">
    <location>
        <begin position="463"/>
        <end position="512"/>
    </location>
</feature>
<feature type="region of interest" description="Disordered" evidence="1">
    <location>
        <begin position="238"/>
        <end position="268"/>
    </location>
</feature>
<evidence type="ECO:0000313" key="4">
    <source>
        <dbReference type="Proteomes" id="UP001234581"/>
    </source>
</evidence>
<dbReference type="AlphaFoldDB" id="A0AAD7V2W1"/>
<comment type="caution">
    <text evidence="3">The sequence shown here is derived from an EMBL/GenBank/DDBJ whole genome shotgun (WGS) entry which is preliminary data.</text>
</comment>
<feature type="transmembrane region" description="Helical" evidence="2">
    <location>
        <begin position="25"/>
        <end position="50"/>
    </location>
</feature>
<evidence type="ECO:0000256" key="1">
    <source>
        <dbReference type="SAM" id="MobiDB-lite"/>
    </source>
</evidence>
<reference evidence="3 4" key="1">
    <citation type="submission" date="2023-03" db="EMBL/GenBank/DDBJ databases">
        <title>Genome sequence of Lichtheimia ornata CBS 291.66.</title>
        <authorList>
            <person name="Mohabir J.T."/>
            <person name="Shea T.P."/>
            <person name="Kurbessoian T."/>
            <person name="Berby B."/>
            <person name="Fontaine J."/>
            <person name="Livny J."/>
            <person name="Gnirke A."/>
            <person name="Stajich J.E."/>
            <person name="Cuomo C.A."/>
        </authorList>
    </citation>
    <scope>NUCLEOTIDE SEQUENCE [LARGE SCALE GENOMIC DNA]</scope>
    <source>
        <strain evidence="3">CBS 291.66</strain>
    </source>
</reference>
<accession>A0AAD7V2W1</accession>
<keyword evidence="4" id="KW-1185">Reference proteome</keyword>
<name>A0AAD7V2W1_9FUNG</name>
<keyword evidence="2" id="KW-0472">Membrane</keyword>
<feature type="region of interest" description="Disordered" evidence="1">
    <location>
        <begin position="404"/>
        <end position="442"/>
    </location>
</feature>
<proteinExistence type="predicted"/>
<keyword evidence="2" id="KW-0812">Transmembrane</keyword>
<dbReference type="Proteomes" id="UP001234581">
    <property type="component" value="Unassembled WGS sequence"/>
</dbReference>
<protein>
    <submittedName>
        <fullName evidence="3">Uncharacterized protein</fullName>
    </submittedName>
</protein>
<feature type="compositionally biased region" description="Low complexity" evidence="1">
    <location>
        <begin position="404"/>
        <end position="421"/>
    </location>
</feature>
<feature type="compositionally biased region" description="Low complexity" evidence="1">
    <location>
        <begin position="468"/>
        <end position="487"/>
    </location>
</feature>
<dbReference type="EMBL" id="JARTCD010000030">
    <property type="protein sequence ID" value="KAJ8657628.1"/>
    <property type="molecule type" value="Genomic_DNA"/>
</dbReference>
<sequence length="537" mass="56834">MLLCALICAVFLAFPWLVPIALLYLAFLLVLELFLPLLVLSCLAIFYYYVWCSVAAYLKKWLAIADFSCVSQVVDANPTLITNLPVRPRLDGVAVSSRGAVPAGVCVLRVEGVADDDDVVAGGVAVSAVSGVAVSGAEGVVAAGVDVAGAEEVEPDAVSVGDEGAHVSVGGDFVPAGGDPVPVSVGDVVEDAFVARGVHILPEGDGSAFRGVRPAVGAVPFSLGGHDTDPAVVVAPDADEDADDDHEDDEDDEEGDEEDAVDDDADDAVDVDDVDDELAFLMDHLSVEDPHDEDAYMAPPFDRRYEEPVPMMEIDTDPISIMFANLTFPPFPTLIDNDDYDDPIDVDMPLVEPPSQPATPPPSPPPSPTPIPMEVDHTLLSPLLIPTTTTTNTTAVTTTINTATMPTMPTTTSATTPTTSTRHVTPMHTPPTPPHPITTTTSTTATPMTLATLAFRPRPFMNTNNARLTPAPLTPATNTINIRNTTRPPSPRPPPRGHLQQAMPQPTMRPEDAAALAELLRELGAVAEEEDEDDDQQ</sequence>
<organism evidence="3 4">
    <name type="scientific">Lichtheimia ornata</name>
    <dbReference type="NCBI Taxonomy" id="688661"/>
    <lineage>
        <taxon>Eukaryota</taxon>
        <taxon>Fungi</taxon>
        <taxon>Fungi incertae sedis</taxon>
        <taxon>Mucoromycota</taxon>
        <taxon>Mucoromycotina</taxon>
        <taxon>Mucoromycetes</taxon>
        <taxon>Mucorales</taxon>
        <taxon>Lichtheimiaceae</taxon>
        <taxon>Lichtheimia</taxon>
    </lineage>
</organism>
<feature type="compositionally biased region" description="Pro residues" evidence="1">
    <location>
        <begin position="351"/>
        <end position="371"/>
    </location>
</feature>
<gene>
    <name evidence="3" type="ORF">O0I10_006694</name>
</gene>